<dbReference type="Proteomes" id="UP001143545">
    <property type="component" value="Unassembled WGS sequence"/>
</dbReference>
<proteinExistence type="predicted"/>
<dbReference type="AlphaFoldDB" id="A0A9W6B809"/>
<dbReference type="EMBL" id="BRVP01000013">
    <property type="protein sequence ID" value="GLB52994.1"/>
    <property type="molecule type" value="Genomic_DNA"/>
</dbReference>
<accession>A0A9W6B809</accession>
<sequence length="224" mass="26095">MSKYLPKPWEAQWAKTLDLSKQIVANQASLANMEMELTLPQTLGKPTIRSVFKGNNGSLGFSVVRVLVTRFIHAFAFSTKLNDAQLETLTVDTLENFAYESLEDIILFFKMARSGKFGATKRGVDANLIFGEWFPIYLDQKAQLREQQHQQQKAPKNTTTMADVAKTYQQIQDRNFMKWVHIYVDRITLDMDRQMLEDTITDWQRDPARKEYVHILKRKRRSVD</sequence>
<gene>
    <name evidence="1" type="ORF">NBRC110019_20340</name>
</gene>
<evidence type="ECO:0000313" key="1">
    <source>
        <dbReference type="EMBL" id="GLB52994.1"/>
    </source>
</evidence>
<reference evidence="1" key="1">
    <citation type="submission" date="2022-07" db="EMBL/GenBank/DDBJ databases">
        <title>Taxonomy of Novel Oxalotrophic and Methylotrophic Bacteria.</title>
        <authorList>
            <person name="Sahin N."/>
            <person name="Tani A."/>
        </authorList>
    </citation>
    <scope>NUCLEOTIDE SEQUENCE</scope>
    <source>
        <strain evidence="1">AM327</strain>
    </source>
</reference>
<keyword evidence="2" id="KW-1185">Reference proteome</keyword>
<comment type="caution">
    <text evidence="1">The sequence shown here is derived from an EMBL/GenBank/DDBJ whole genome shotgun (WGS) entry which is preliminary data.</text>
</comment>
<evidence type="ECO:0000313" key="2">
    <source>
        <dbReference type="Proteomes" id="UP001143545"/>
    </source>
</evidence>
<protein>
    <submittedName>
        <fullName evidence="1">Uncharacterized protein</fullName>
    </submittedName>
</protein>
<name>A0A9W6B809_9FLAO</name>
<organism evidence="1 2">
    <name type="scientific">Neptunitalea chrysea</name>
    <dbReference type="NCBI Taxonomy" id="1647581"/>
    <lineage>
        <taxon>Bacteria</taxon>
        <taxon>Pseudomonadati</taxon>
        <taxon>Bacteroidota</taxon>
        <taxon>Flavobacteriia</taxon>
        <taxon>Flavobacteriales</taxon>
        <taxon>Flavobacteriaceae</taxon>
        <taxon>Neptunitalea</taxon>
    </lineage>
</organism>
<dbReference type="RefSeq" id="WP_281754609.1">
    <property type="nucleotide sequence ID" value="NZ_BRVP01000013.1"/>
</dbReference>